<dbReference type="CDD" id="cd01448">
    <property type="entry name" value="TST_Repeat_1"/>
    <property type="match status" value="1"/>
</dbReference>
<keyword evidence="2" id="KW-0677">Repeat</keyword>
<name>A0ABS1VRG0_9ACTN</name>
<protein>
    <submittedName>
        <fullName evidence="5">Sulfurtransferase</fullName>
    </submittedName>
</protein>
<gene>
    <name evidence="5" type="ORF">JKJ07_22590</name>
</gene>
<dbReference type="RefSeq" id="WP_202993684.1">
    <property type="nucleotide sequence ID" value="NZ_JAENHO010000006.1"/>
</dbReference>
<dbReference type="PANTHER" id="PTHR11364:SF27">
    <property type="entry name" value="SULFURTRANSFERASE"/>
    <property type="match status" value="1"/>
</dbReference>
<dbReference type="EMBL" id="JAENHO010000006">
    <property type="protein sequence ID" value="MBL7257091.1"/>
    <property type="molecule type" value="Genomic_DNA"/>
</dbReference>
<dbReference type="PROSITE" id="PS50206">
    <property type="entry name" value="RHODANESE_3"/>
    <property type="match status" value="2"/>
</dbReference>
<dbReference type="Proteomes" id="UP000598996">
    <property type="component" value="Unassembled WGS sequence"/>
</dbReference>
<evidence type="ECO:0000256" key="3">
    <source>
        <dbReference type="SAM" id="MobiDB-lite"/>
    </source>
</evidence>
<dbReference type="SMART" id="SM00450">
    <property type="entry name" value="RHOD"/>
    <property type="match status" value="2"/>
</dbReference>
<dbReference type="InterPro" id="IPR001763">
    <property type="entry name" value="Rhodanese-like_dom"/>
</dbReference>
<evidence type="ECO:0000313" key="6">
    <source>
        <dbReference type="Proteomes" id="UP000598996"/>
    </source>
</evidence>
<feature type="domain" description="Rhodanese" evidence="4">
    <location>
        <begin position="14"/>
        <end position="131"/>
    </location>
</feature>
<organism evidence="5 6">
    <name type="scientific">Paractinoplanes lichenicola</name>
    <dbReference type="NCBI Taxonomy" id="2802976"/>
    <lineage>
        <taxon>Bacteria</taxon>
        <taxon>Bacillati</taxon>
        <taxon>Actinomycetota</taxon>
        <taxon>Actinomycetes</taxon>
        <taxon>Micromonosporales</taxon>
        <taxon>Micromonosporaceae</taxon>
        <taxon>Paractinoplanes</taxon>
    </lineage>
</organism>
<sequence>MIEPVVSPEWVRSNRDRVVLADVRAYLDGRKGADAYARGHLPGAVFADLDADLAAPPTAADGRHPLPDPAHFAERMSALGIGPDDTVIAYDDAGGVMAARLVWMLRALGQDAALLDGGIDAYGEERETDAPERPRAVFPVRPWPADRLASLADATSGDFVVLDARQSERFRGETEPIDPRPGHIPGARNVSCRDNVDPDGRFRPAEALRERFLAAGVADGAQVVSYCGSGVTACHNLLALERAGFAPGRLYPGSWSQYSATDLPAATGD</sequence>
<evidence type="ECO:0000313" key="5">
    <source>
        <dbReference type="EMBL" id="MBL7257091.1"/>
    </source>
</evidence>
<feature type="domain" description="Rhodanese" evidence="4">
    <location>
        <begin position="155"/>
        <end position="267"/>
    </location>
</feature>
<feature type="region of interest" description="Disordered" evidence="3">
    <location>
        <begin position="171"/>
        <end position="196"/>
    </location>
</feature>
<dbReference type="CDD" id="cd01449">
    <property type="entry name" value="TST_Repeat_2"/>
    <property type="match status" value="1"/>
</dbReference>
<dbReference type="Pfam" id="PF00581">
    <property type="entry name" value="Rhodanese"/>
    <property type="match status" value="2"/>
</dbReference>
<comment type="caution">
    <text evidence="5">The sequence shown here is derived from an EMBL/GenBank/DDBJ whole genome shotgun (WGS) entry which is preliminary data.</text>
</comment>
<dbReference type="InterPro" id="IPR045078">
    <property type="entry name" value="TST/MPST-like"/>
</dbReference>
<keyword evidence="1" id="KW-0808">Transferase</keyword>
<reference evidence="5 6" key="1">
    <citation type="submission" date="2021-01" db="EMBL/GenBank/DDBJ databases">
        <title>Actinoplanes sp. nov. LDG1-01 isolated from lichen.</title>
        <authorList>
            <person name="Saeng-In P."/>
            <person name="Phongsopitanun W."/>
            <person name="Kanchanasin P."/>
            <person name="Yuki M."/>
            <person name="Kudo T."/>
            <person name="Ohkuma M."/>
            <person name="Tanasupawat S."/>
        </authorList>
    </citation>
    <scope>NUCLEOTIDE SEQUENCE [LARGE SCALE GENOMIC DNA]</scope>
    <source>
        <strain evidence="5 6">LDG1-01</strain>
    </source>
</reference>
<dbReference type="SUPFAM" id="SSF52821">
    <property type="entry name" value="Rhodanese/Cell cycle control phosphatase"/>
    <property type="match status" value="2"/>
</dbReference>
<dbReference type="InterPro" id="IPR036873">
    <property type="entry name" value="Rhodanese-like_dom_sf"/>
</dbReference>
<evidence type="ECO:0000259" key="4">
    <source>
        <dbReference type="PROSITE" id="PS50206"/>
    </source>
</evidence>
<evidence type="ECO:0000256" key="2">
    <source>
        <dbReference type="ARBA" id="ARBA00022737"/>
    </source>
</evidence>
<evidence type="ECO:0000256" key="1">
    <source>
        <dbReference type="ARBA" id="ARBA00022679"/>
    </source>
</evidence>
<keyword evidence="6" id="KW-1185">Reference proteome</keyword>
<feature type="compositionally biased region" description="Basic and acidic residues" evidence="3">
    <location>
        <begin position="171"/>
        <end position="181"/>
    </location>
</feature>
<dbReference type="PANTHER" id="PTHR11364">
    <property type="entry name" value="THIOSULFATE SULFERTANSFERASE"/>
    <property type="match status" value="1"/>
</dbReference>
<dbReference type="Gene3D" id="3.40.250.10">
    <property type="entry name" value="Rhodanese-like domain"/>
    <property type="match status" value="2"/>
</dbReference>
<accession>A0ABS1VRG0</accession>
<proteinExistence type="predicted"/>